<dbReference type="KEGG" id="fcy:FRACYDRAFT_252800"/>
<name>A0A1E7ELW1_9STRA</name>
<proteinExistence type="predicted"/>
<gene>
    <name evidence="1" type="ORF">FRACYDRAFT_252800</name>
</gene>
<evidence type="ECO:0000313" key="2">
    <source>
        <dbReference type="Proteomes" id="UP000095751"/>
    </source>
</evidence>
<accession>A0A1E7ELW1</accession>
<reference evidence="1 2" key="1">
    <citation type="submission" date="2016-09" db="EMBL/GenBank/DDBJ databases">
        <title>Extensive genetic diversity and differential bi-allelic expression allows diatom success in the polar Southern Ocean.</title>
        <authorList>
            <consortium name="DOE Joint Genome Institute"/>
            <person name="Mock T."/>
            <person name="Otillar R.P."/>
            <person name="Strauss J."/>
            <person name="Dupont C."/>
            <person name="Frickenhaus S."/>
            <person name="Maumus F."/>
            <person name="Mcmullan M."/>
            <person name="Sanges R."/>
            <person name="Schmutz J."/>
            <person name="Toseland A."/>
            <person name="Valas R."/>
            <person name="Veluchamy A."/>
            <person name="Ward B.J."/>
            <person name="Allen A."/>
            <person name="Barry K."/>
            <person name="Falciatore A."/>
            <person name="Ferrante M."/>
            <person name="Fortunato A.E."/>
            <person name="Gloeckner G."/>
            <person name="Gruber A."/>
            <person name="Hipkin R."/>
            <person name="Janech M."/>
            <person name="Kroth P."/>
            <person name="Leese F."/>
            <person name="Lindquist E."/>
            <person name="Lyon B.R."/>
            <person name="Martin J."/>
            <person name="Mayer C."/>
            <person name="Parker M."/>
            <person name="Quesneville H."/>
            <person name="Raymond J."/>
            <person name="Uhlig C."/>
            <person name="Valentin K.U."/>
            <person name="Worden A.Z."/>
            <person name="Armbrust E.V."/>
            <person name="Bowler C."/>
            <person name="Green B."/>
            <person name="Moulton V."/>
            <person name="Van Oosterhout C."/>
            <person name="Grigoriev I."/>
        </authorList>
    </citation>
    <scope>NUCLEOTIDE SEQUENCE [LARGE SCALE GENOMIC DNA]</scope>
    <source>
        <strain evidence="1 2">CCMP1102</strain>
    </source>
</reference>
<dbReference type="AlphaFoldDB" id="A0A1E7ELW1"/>
<dbReference type="Proteomes" id="UP000095751">
    <property type="component" value="Unassembled WGS sequence"/>
</dbReference>
<dbReference type="EMBL" id="KV784395">
    <property type="protein sequence ID" value="OEU06875.1"/>
    <property type="molecule type" value="Genomic_DNA"/>
</dbReference>
<evidence type="ECO:0000313" key="1">
    <source>
        <dbReference type="EMBL" id="OEU06875.1"/>
    </source>
</evidence>
<organism evidence="1 2">
    <name type="scientific">Fragilariopsis cylindrus CCMP1102</name>
    <dbReference type="NCBI Taxonomy" id="635003"/>
    <lineage>
        <taxon>Eukaryota</taxon>
        <taxon>Sar</taxon>
        <taxon>Stramenopiles</taxon>
        <taxon>Ochrophyta</taxon>
        <taxon>Bacillariophyta</taxon>
        <taxon>Bacillariophyceae</taxon>
        <taxon>Bacillariophycidae</taxon>
        <taxon>Bacillariales</taxon>
        <taxon>Bacillariaceae</taxon>
        <taxon>Fragilariopsis</taxon>
    </lineage>
</organism>
<keyword evidence="2" id="KW-1185">Reference proteome</keyword>
<dbReference type="InParanoid" id="A0A1E7ELW1"/>
<sequence>MSDGYTKNIPTIKGGISAAGFAVKENCLEFYSETNHASLPSKEGSGMSDEEKDALKRHLLSISLPTIACQGNITIMSYVEESKHATDWLSGKLHLIVIDINERYKD</sequence>
<protein>
    <submittedName>
        <fullName evidence="1">Uncharacterized protein</fullName>
    </submittedName>
</protein>